<dbReference type="EMBL" id="PVXQ01000029">
    <property type="protein sequence ID" value="PRR81459.1"/>
    <property type="molecule type" value="Genomic_DNA"/>
</dbReference>
<gene>
    <name evidence="3" type="ORF">CLVI_24860</name>
</gene>
<dbReference type="RefSeq" id="WP_170065662.1">
    <property type="nucleotide sequence ID" value="NZ_PVXQ01000029.1"/>
</dbReference>
<accession>A0A2T0BC37</accession>
<dbReference type="CDD" id="cd00198">
    <property type="entry name" value="vWFA"/>
    <property type="match status" value="1"/>
</dbReference>
<evidence type="ECO:0000313" key="4">
    <source>
        <dbReference type="Proteomes" id="UP000239471"/>
    </source>
</evidence>
<evidence type="ECO:0000259" key="2">
    <source>
        <dbReference type="PROSITE" id="PS50234"/>
    </source>
</evidence>
<feature type="region of interest" description="Disordered" evidence="1">
    <location>
        <begin position="592"/>
        <end position="611"/>
    </location>
</feature>
<feature type="domain" description="VWFA" evidence="2">
    <location>
        <begin position="93"/>
        <end position="278"/>
    </location>
</feature>
<proteinExistence type="predicted"/>
<dbReference type="Gene3D" id="3.40.50.410">
    <property type="entry name" value="von Willebrand factor, type A domain"/>
    <property type="match status" value="1"/>
</dbReference>
<dbReference type="Pfam" id="PF00092">
    <property type="entry name" value="VWA"/>
    <property type="match status" value="1"/>
</dbReference>
<reference evidence="3 4" key="1">
    <citation type="submission" date="2018-03" db="EMBL/GenBank/DDBJ databases">
        <title>Genome sequence of Clostridium vincentii DSM 10228.</title>
        <authorList>
            <person name="Poehlein A."/>
            <person name="Daniel R."/>
        </authorList>
    </citation>
    <scope>NUCLEOTIDE SEQUENCE [LARGE SCALE GENOMIC DNA]</scope>
    <source>
        <strain evidence="3 4">DSM 10228</strain>
    </source>
</reference>
<keyword evidence="4" id="KW-1185">Reference proteome</keyword>
<dbReference type="PROSITE" id="PS50234">
    <property type="entry name" value="VWFA"/>
    <property type="match status" value="1"/>
</dbReference>
<name>A0A2T0BC37_9CLOT</name>
<dbReference type="AlphaFoldDB" id="A0A2T0BC37"/>
<dbReference type="Proteomes" id="UP000239471">
    <property type="component" value="Unassembled WGS sequence"/>
</dbReference>
<dbReference type="InterPro" id="IPR036465">
    <property type="entry name" value="vWFA_dom_sf"/>
</dbReference>
<dbReference type="InterPro" id="IPR002035">
    <property type="entry name" value="VWF_A"/>
</dbReference>
<dbReference type="SUPFAM" id="SSF53300">
    <property type="entry name" value="vWA-like"/>
    <property type="match status" value="1"/>
</dbReference>
<sequence>MKFNWKWFNEKYNKHKKRNTIIFVFCFLILLQIVIGIPKVFAVVDGEPEIAVTLNTATPNPAKASDEITVNYKITPTKEFTRDTKTDNTDDKEVVFLLDKSRSMTQSDKIKNGLVNEMVNALIKDNNISKVNFTTISYNENVKVNEVDPNAKDNNGAAINYKEAVGNSVKNILGEANSTKDTRNLGDAINEAVKFFNKNDEKDSIKNIIIISEGEPSDQIPIIDTNQYNVITLALNKTSSYVNDYSKLKEWHKALGGSEENYFVSSAAESHNDINSNTSTSGSDNGEICKKIATRLDDINYKSYSLKGVKLNFDLGGNFEPANGLTYSTDNKDICAIDLPSIRYMPTSSTGGKSKYEYEGEDFEVSFKIKPKQGKAGELKFATNGDSLKNYISYYINLDNPVLNNPIETPTINVLKPNINILEIEPANSFKITNNVVNANTKITTGIESTVELSNAKVTIEHITMAEFIGKTDKLNGKYDVIVIGRFVDNTSLNDGNYNFNDYNKKDNDITDRKAIEIEDFIKSGQVVYTDSGIINCNVDTKLYKHYNATNGTSNQNTSNLINENPVTALSVDNIVTAYMNREDKYKGLTINSINPEGDTPYTEQNQNDVGSREKRKMIFEVSSPDALNEEVTVNLYLDINGDGLFKEEEIVKAVENINLDNGSISLKYDMYGEYPLFLGYLDWKLEVVRDNNIRSYTNGSVIFRKLLDENPIPINVLQIDTSNTTALSSNGKNAYLDLKNNTKFQNLVTDTNKKGYKMTITRKSITEINAITANSPDNGPSILNGQYTMIIIGFKDSFPAENFTENSLKEIEKFGKTGQGIMFTHDTIWYTGGIINTSTSSKYSIIRMFQDYIGQSRYNNAQNKNKDLQENVITHDNDKPTITDKYKEGATTWSIGNVNTSESKIVYNTNKALITNYPYDLGDTIEVRRTHGQYLQLNLEDENVVPWFNLTNNNGSTNTSSNINQYDVRNNYYTYSRGNITFSGTGENSRDASEYPDSEMKLFMNTIIKAERGANHAPTIITPDLDKNYGSTTKVPITQDFNFDTIVKDIDGDNVKITNITVNGVNLLGYVPDNIYHNSGFLTNITIKKDTLTEDTDMIIRIQAQDRKGAVSTKLYTIKPDKAAIPLILPDLF</sequence>
<organism evidence="3 4">
    <name type="scientific">Clostridium vincentii</name>
    <dbReference type="NCBI Taxonomy" id="52704"/>
    <lineage>
        <taxon>Bacteria</taxon>
        <taxon>Bacillati</taxon>
        <taxon>Bacillota</taxon>
        <taxon>Clostridia</taxon>
        <taxon>Eubacteriales</taxon>
        <taxon>Clostridiaceae</taxon>
        <taxon>Clostridium</taxon>
    </lineage>
</organism>
<protein>
    <recommendedName>
        <fullName evidence="2">VWFA domain-containing protein</fullName>
    </recommendedName>
</protein>
<comment type="caution">
    <text evidence="3">The sequence shown here is derived from an EMBL/GenBank/DDBJ whole genome shotgun (WGS) entry which is preliminary data.</text>
</comment>
<evidence type="ECO:0000313" key="3">
    <source>
        <dbReference type="EMBL" id="PRR81459.1"/>
    </source>
</evidence>
<evidence type="ECO:0000256" key="1">
    <source>
        <dbReference type="SAM" id="MobiDB-lite"/>
    </source>
</evidence>